<dbReference type="Gene3D" id="3.40.50.2300">
    <property type="match status" value="1"/>
</dbReference>
<dbReference type="InterPro" id="IPR011006">
    <property type="entry name" value="CheY-like_superfamily"/>
</dbReference>
<dbReference type="EMBL" id="JADIMQ010000043">
    <property type="protein sequence ID" value="MBO8448199.1"/>
    <property type="molecule type" value="Genomic_DNA"/>
</dbReference>
<organism evidence="10 11">
    <name type="scientific">Candidatus Cryptobacteroides merdigallinarum</name>
    <dbReference type="NCBI Taxonomy" id="2840770"/>
    <lineage>
        <taxon>Bacteria</taxon>
        <taxon>Pseudomonadati</taxon>
        <taxon>Bacteroidota</taxon>
        <taxon>Bacteroidia</taxon>
        <taxon>Bacteroidales</taxon>
        <taxon>Candidatus Cryptobacteroides</taxon>
    </lineage>
</organism>
<evidence type="ECO:0000256" key="7">
    <source>
        <dbReference type="PROSITE-ProRule" id="PRU01091"/>
    </source>
</evidence>
<proteinExistence type="predicted"/>
<evidence type="ECO:0000259" key="8">
    <source>
        <dbReference type="PROSITE" id="PS50110"/>
    </source>
</evidence>
<dbReference type="AlphaFoldDB" id="A0A9D9HET1"/>
<protein>
    <submittedName>
        <fullName evidence="10">Response regulator transcription factor</fullName>
    </submittedName>
</protein>
<feature type="DNA-binding region" description="OmpR/PhoB-type" evidence="7">
    <location>
        <begin position="124"/>
        <end position="224"/>
    </location>
</feature>
<dbReference type="InterPro" id="IPR001789">
    <property type="entry name" value="Sig_transdc_resp-reg_receiver"/>
</dbReference>
<dbReference type="GO" id="GO:0032993">
    <property type="term" value="C:protein-DNA complex"/>
    <property type="evidence" value="ECO:0007669"/>
    <property type="project" value="TreeGrafter"/>
</dbReference>
<evidence type="ECO:0000256" key="5">
    <source>
        <dbReference type="ARBA" id="ARBA00023163"/>
    </source>
</evidence>
<gene>
    <name evidence="10" type="ORF">IAC29_02875</name>
</gene>
<evidence type="ECO:0000313" key="11">
    <source>
        <dbReference type="Proteomes" id="UP000810252"/>
    </source>
</evidence>
<dbReference type="Gene3D" id="6.10.250.690">
    <property type="match status" value="1"/>
</dbReference>
<evidence type="ECO:0000256" key="1">
    <source>
        <dbReference type="ARBA" id="ARBA00022553"/>
    </source>
</evidence>
<dbReference type="Pfam" id="PF00072">
    <property type="entry name" value="Response_reg"/>
    <property type="match status" value="1"/>
</dbReference>
<dbReference type="SMART" id="SM00862">
    <property type="entry name" value="Trans_reg_C"/>
    <property type="match status" value="1"/>
</dbReference>
<keyword evidence="3" id="KW-0805">Transcription regulation</keyword>
<dbReference type="Pfam" id="PF00486">
    <property type="entry name" value="Trans_reg_C"/>
    <property type="match status" value="1"/>
</dbReference>
<dbReference type="PROSITE" id="PS51755">
    <property type="entry name" value="OMPR_PHOB"/>
    <property type="match status" value="1"/>
</dbReference>
<keyword evidence="2" id="KW-0902">Two-component regulatory system</keyword>
<dbReference type="SUPFAM" id="SSF52172">
    <property type="entry name" value="CheY-like"/>
    <property type="match status" value="1"/>
</dbReference>
<dbReference type="PROSITE" id="PS50110">
    <property type="entry name" value="RESPONSE_REGULATORY"/>
    <property type="match status" value="1"/>
</dbReference>
<dbReference type="SMART" id="SM00448">
    <property type="entry name" value="REC"/>
    <property type="match status" value="1"/>
</dbReference>
<comment type="caution">
    <text evidence="10">The sequence shown here is derived from an EMBL/GenBank/DDBJ whole genome shotgun (WGS) entry which is preliminary data.</text>
</comment>
<accession>A0A9D9HET1</accession>
<dbReference type="InterPro" id="IPR036388">
    <property type="entry name" value="WH-like_DNA-bd_sf"/>
</dbReference>
<keyword evidence="5" id="KW-0804">Transcription</keyword>
<evidence type="ECO:0000259" key="9">
    <source>
        <dbReference type="PROSITE" id="PS51755"/>
    </source>
</evidence>
<dbReference type="PANTHER" id="PTHR48111:SF22">
    <property type="entry name" value="REGULATOR OF RPOS"/>
    <property type="match status" value="1"/>
</dbReference>
<feature type="modified residue" description="4-aspartylphosphate" evidence="6">
    <location>
        <position position="51"/>
    </location>
</feature>
<sequence>MKLLIIEDDPSLMEVMVSTLRKEGHTVESAMDFHSASEKIGVYTYDCILLDIMLPGGSGLNLLALLKKLNNKANVIIISAKDSIDDKVAGLELGADDYLAKPFHIAELSARIRSVARRSHRDGDFSLKFGNVVLEPESGRAFADGREMELLKKEFSILSYFMHRPEHLVDKTVLAEAIWGDHIDQTDDFQFLYAQMKNLRRKLQEAGADIEIKAVYGFGYKLTGK</sequence>
<evidence type="ECO:0000256" key="6">
    <source>
        <dbReference type="PROSITE-ProRule" id="PRU00169"/>
    </source>
</evidence>
<dbReference type="GO" id="GO:0005829">
    <property type="term" value="C:cytosol"/>
    <property type="evidence" value="ECO:0007669"/>
    <property type="project" value="TreeGrafter"/>
</dbReference>
<dbReference type="PANTHER" id="PTHR48111">
    <property type="entry name" value="REGULATOR OF RPOS"/>
    <property type="match status" value="1"/>
</dbReference>
<reference evidence="10" key="2">
    <citation type="journal article" date="2021" name="PeerJ">
        <title>Extensive microbial diversity within the chicken gut microbiome revealed by metagenomics and culture.</title>
        <authorList>
            <person name="Gilroy R."/>
            <person name="Ravi A."/>
            <person name="Getino M."/>
            <person name="Pursley I."/>
            <person name="Horton D.L."/>
            <person name="Alikhan N.F."/>
            <person name="Baker D."/>
            <person name="Gharbi K."/>
            <person name="Hall N."/>
            <person name="Watson M."/>
            <person name="Adriaenssens E.M."/>
            <person name="Foster-Nyarko E."/>
            <person name="Jarju S."/>
            <person name="Secka A."/>
            <person name="Antonio M."/>
            <person name="Oren A."/>
            <person name="Chaudhuri R.R."/>
            <person name="La Ragione R."/>
            <person name="Hildebrand F."/>
            <person name="Pallen M.J."/>
        </authorList>
    </citation>
    <scope>NUCLEOTIDE SEQUENCE</scope>
    <source>
        <strain evidence="10">20514</strain>
    </source>
</reference>
<name>A0A9D9HET1_9BACT</name>
<dbReference type="Proteomes" id="UP000810252">
    <property type="component" value="Unassembled WGS sequence"/>
</dbReference>
<dbReference type="CDD" id="cd00383">
    <property type="entry name" value="trans_reg_C"/>
    <property type="match status" value="1"/>
</dbReference>
<reference evidence="10" key="1">
    <citation type="submission" date="2020-10" db="EMBL/GenBank/DDBJ databases">
        <authorList>
            <person name="Gilroy R."/>
        </authorList>
    </citation>
    <scope>NUCLEOTIDE SEQUENCE</scope>
    <source>
        <strain evidence="10">20514</strain>
    </source>
</reference>
<dbReference type="InterPro" id="IPR001867">
    <property type="entry name" value="OmpR/PhoB-type_DNA-bd"/>
</dbReference>
<keyword evidence="1 6" id="KW-0597">Phosphoprotein</keyword>
<feature type="domain" description="OmpR/PhoB-type" evidence="9">
    <location>
        <begin position="124"/>
        <end position="224"/>
    </location>
</feature>
<dbReference type="GO" id="GO:0000156">
    <property type="term" value="F:phosphorelay response regulator activity"/>
    <property type="evidence" value="ECO:0007669"/>
    <property type="project" value="TreeGrafter"/>
</dbReference>
<keyword evidence="4 7" id="KW-0238">DNA-binding</keyword>
<evidence type="ECO:0000256" key="2">
    <source>
        <dbReference type="ARBA" id="ARBA00023012"/>
    </source>
</evidence>
<dbReference type="GO" id="GO:0000976">
    <property type="term" value="F:transcription cis-regulatory region binding"/>
    <property type="evidence" value="ECO:0007669"/>
    <property type="project" value="TreeGrafter"/>
</dbReference>
<dbReference type="Gene3D" id="1.10.10.10">
    <property type="entry name" value="Winged helix-like DNA-binding domain superfamily/Winged helix DNA-binding domain"/>
    <property type="match status" value="1"/>
</dbReference>
<dbReference type="GO" id="GO:0006355">
    <property type="term" value="P:regulation of DNA-templated transcription"/>
    <property type="evidence" value="ECO:0007669"/>
    <property type="project" value="InterPro"/>
</dbReference>
<dbReference type="InterPro" id="IPR039420">
    <property type="entry name" value="WalR-like"/>
</dbReference>
<evidence type="ECO:0000313" key="10">
    <source>
        <dbReference type="EMBL" id="MBO8448199.1"/>
    </source>
</evidence>
<feature type="domain" description="Response regulatory" evidence="8">
    <location>
        <begin position="2"/>
        <end position="116"/>
    </location>
</feature>
<evidence type="ECO:0000256" key="3">
    <source>
        <dbReference type="ARBA" id="ARBA00023015"/>
    </source>
</evidence>
<evidence type="ECO:0000256" key="4">
    <source>
        <dbReference type="ARBA" id="ARBA00023125"/>
    </source>
</evidence>